<dbReference type="PRINTS" id="PR00081">
    <property type="entry name" value="GDHRDH"/>
</dbReference>
<dbReference type="CDD" id="cd05233">
    <property type="entry name" value="SDR_c"/>
    <property type="match status" value="1"/>
</dbReference>
<dbReference type="PANTHER" id="PTHR42760">
    <property type="entry name" value="SHORT-CHAIN DEHYDROGENASES/REDUCTASES FAMILY MEMBER"/>
    <property type="match status" value="1"/>
</dbReference>
<comment type="similarity">
    <text evidence="1">Belongs to the short-chain dehydrogenases/reductases (SDR) family.</text>
</comment>
<sequence length="244" mass="25155">MTGTAVVTGAASGIGRAVAYRLQSEGLDVIAVDRDPAGLAPLEADGMTILAADLSTEDGRDAVVAAGEGCRALVNSAGINILKPILDLTVDDLQRIYRVNVDAVWDLTSRIGRTMPSGAAIVNLSSSSAKLASTVEAAAYASSKAAVLSITRSFAYAFAPSNVRVNAICPGIVDTPMQDKVLAEVAASRGMTLEQLSAERAKSVPLGRGSSAEECAGAIWFLLSDEAGYMTGQALNFTGGLVMW</sequence>
<dbReference type="InterPro" id="IPR020904">
    <property type="entry name" value="Sc_DH/Rdtase_CS"/>
</dbReference>
<dbReference type="PRINTS" id="PR00080">
    <property type="entry name" value="SDRFAMILY"/>
</dbReference>
<evidence type="ECO:0000256" key="1">
    <source>
        <dbReference type="ARBA" id="ARBA00006484"/>
    </source>
</evidence>
<evidence type="ECO:0000313" key="3">
    <source>
        <dbReference type="EMBL" id="MDO7881564.1"/>
    </source>
</evidence>
<dbReference type="PROSITE" id="PS00061">
    <property type="entry name" value="ADH_SHORT"/>
    <property type="match status" value="1"/>
</dbReference>
<dbReference type="GO" id="GO:0016491">
    <property type="term" value="F:oxidoreductase activity"/>
    <property type="evidence" value="ECO:0007669"/>
    <property type="project" value="UniProtKB-KW"/>
</dbReference>
<dbReference type="SUPFAM" id="SSF51735">
    <property type="entry name" value="NAD(P)-binding Rossmann-fold domains"/>
    <property type="match status" value="1"/>
</dbReference>
<dbReference type="Proteomes" id="UP001241072">
    <property type="component" value="Unassembled WGS sequence"/>
</dbReference>
<protein>
    <submittedName>
        <fullName evidence="3">SDR family oxidoreductase</fullName>
        <ecNumber evidence="3">1.-.-.-</ecNumber>
    </submittedName>
</protein>
<name>A0ABT9BKN9_9MICO</name>
<proteinExistence type="inferred from homology"/>
<gene>
    <name evidence="3" type="ORF">Q5716_04910</name>
</gene>
<accession>A0ABT9BKN9</accession>
<dbReference type="InterPro" id="IPR036291">
    <property type="entry name" value="NAD(P)-bd_dom_sf"/>
</dbReference>
<organism evidence="3 4">
    <name type="scientific">Antiquaquibacter soli</name>
    <dbReference type="NCBI Taxonomy" id="3064523"/>
    <lineage>
        <taxon>Bacteria</taxon>
        <taxon>Bacillati</taxon>
        <taxon>Actinomycetota</taxon>
        <taxon>Actinomycetes</taxon>
        <taxon>Micrococcales</taxon>
        <taxon>Microbacteriaceae</taxon>
        <taxon>Antiquaquibacter</taxon>
    </lineage>
</organism>
<dbReference type="EMBL" id="JAUQUB010000001">
    <property type="protein sequence ID" value="MDO7881564.1"/>
    <property type="molecule type" value="Genomic_DNA"/>
</dbReference>
<evidence type="ECO:0000256" key="2">
    <source>
        <dbReference type="ARBA" id="ARBA00023002"/>
    </source>
</evidence>
<dbReference type="PANTHER" id="PTHR42760:SF133">
    <property type="entry name" value="3-OXOACYL-[ACYL-CARRIER-PROTEIN] REDUCTASE"/>
    <property type="match status" value="1"/>
</dbReference>
<dbReference type="Pfam" id="PF13561">
    <property type="entry name" value="adh_short_C2"/>
    <property type="match status" value="1"/>
</dbReference>
<dbReference type="EC" id="1.-.-.-" evidence="3"/>
<comment type="caution">
    <text evidence="3">The sequence shown here is derived from an EMBL/GenBank/DDBJ whole genome shotgun (WGS) entry which is preliminary data.</text>
</comment>
<dbReference type="InterPro" id="IPR002347">
    <property type="entry name" value="SDR_fam"/>
</dbReference>
<keyword evidence="2 3" id="KW-0560">Oxidoreductase</keyword>
<reference evidence="3 4" key="1">
    <citation type="submission" date="2023-07" db="EMBL/GenBank/DDBJ databases">
        <title>Protaetiibacter sp. nov WY-16 isolated from soil.</title>
        <authorList>
            <person name="Liu B."/>
            <person name="Wan Y."/>
        </authorList>
    </citation>
    <scope>NUCLEOTIDE SEQUENCE [LARGE SCALE GENOMIC DNA]</scope>
    <source>
        <strain evidence="3 4">WY-16</strain>
    </source>
</reference>
<keyword evidence="4" id="KW-1185">Reference proteome</keyword>
<dbReference type="Gene3D" id="3.40.50.720">
    <property type="entry name" value="NAD(P)-binding Rossmann-like Domain"/>
    <property type="match status" value="1"/>
</dbReference>
<dbReference type="RefSeq" id="WP_305001972.1">
    <property type="nucleotide sequence ID" value="NZ_JAUQUB010000001.1"/>
</dbReference>
<evidence type="ECO:0000313" key="4">
    <source>
        <dbReference type="Proteomes" id="UP001241072"/>
    </source>
</evidence>